<dbReference type="EC" id="1.3.1.98" evidence="6 20"/>
<evidence type="ECO:0000256" key="16">
    <source>
        <dbReference type="ARBA" id="ARBA00023306"/>
    </source>
</evidence>
<feature type="active site" description="Proton donor" evidence="20">
    <location>
        <position position="226"/>
    </location>
</feature>
<keyword evidence="13 20" id="KW-0133">Cell shape</keyword>
<dbReference type="NCBIfam" id="NF000755">
    <property type="entry name" value="PRK00046.1"/>
    <property type="match status" value="1"/>
</dbReference>
<evidence type="ECO:0000256" key="6">
    <source>
        <dbReference type="ARBA" id="ARBA00012518"/>
    </source>
</evidence>
<evidence type="ECO:0000256" key="19">
    <source>
        <dbReference type="ARBA" id="ARBA00048914"/>
    </source>
</evidence>
<evidence type="ECO:0000256" key="12">
    <source>
        <dbReference type="ARBA" id="ARBA00022857"/>
    </source>
</evidence>
<gene>
    <name evidence="20 22" type="primary">murB</name>
    <name evidence="22" type="ORF">OIK42_15705</name>
</gene>
<evidence type="ECO:0000256" key="15">
    <source>
        <dbReference type="ARBA" id="ARBA00023002"/>
    </source>
</evidence>
<dbReference type="InterPro" id="IPR016167">
    <property type="entry name" value="FAD-bd_PCMH_sub1"/>
</dbReference>
<keyword evidence="17 20" id="KW-0961">Cell wall biogenesis/degradation</keyword>
<dbReference type="Gene3D" id="3.90.78.10">
    <property type="entry name" value="UDP-N-acetylenolpyruvoylglucosamine reductase, C-terminal domain"/>
    <property type="match status" value="1"/>
</dbReference>
<keyword evidence="12 20" id="KW-0521">NADP</keyword>
<evidence type="ECO:0000256" key="9">
    <source>
        <dbReference type="ARBA" id="ARBA00022618"/>
    </source>
</evidence>
<keyword evidence="10 20" id="KW-0285">Flavoprotein</keyword>
<evidence type="ECO:0000256" key="5">
    <source>
        <dbReference type="ARBA" id="ARBA00010485"/>
    </source>
</evidence>
<dbReference type="PANTHER" id="PTHR21071:SF4">
    <property type="entry name" value="UDP-N-ACETYLENOLPYRUVOYLGLUCOSAMINE REDUCTASE"/>
    <property type="match status" value="1"/>
</dbReference>
<evidence type="ECO:0000256" key="4">
    <source>
        <dbReference type="ARBA" id="ARBA00004752"/>
    </source>
</evidence>
<name>A0ABT5L589_9ALTE</name>
<dbReference type="Proteomes" id="UP001218788">
    <property type="component" value="Unassembled WGS sequence"/>
</dbReference>
<comment type="catalytic activity">
    <reaction evidence="19 20">
        <text>UDP-N-acetyl-alpha-D-muramate + NADP(+) = UDP-N-acetyl-3-O-(1-carboxyvinyl)-alpha-D-glucosamine + NADPH + H(+)</text>
        <dbReference type="Rhea" id="RHEA:12248"/>
        <dbReference type="ChEBI" id="CHEBI:15378"/>
        <dbReference type="ChEBI" id="CHEBI:57783"/>
        <dbReference type="ChEBI" id="CHEBI:58349"/>
        <dbReference type="ChEBI" id="CHEBI:68483"/>
        <dbReference type="ChEBI" id="CHEBI:70757"/>
        <dbReference type="EC" id="1.3.1.98"/>
    </reaction>
</comment>
<dbReference type="Gene3D" id="3.30.43.10">
    <property type="entry name" value="Uridine Diphospho-n-acetylenolpyruvylglucosamine Reductase, domain 2"/>
    <property type="match status" value="1"/>
</dbReference>
<evidence type="ECO:0000256" key="11">
    <source>
        <dbReference type="ARBA" id="ARBA00022827"/>
    </source>
</evidence>
<evidence type="ECO:0000259" key="21">
    <source>
        <dbReference type="PROSITE" id="PS51387"/>
    </source>
</evidence>
<dbReference type="InterPro" id="IPR036635">
    <property type="entry name" value="MurB_C_sf"/>
</dbReference>
<dbReference type="InterPro" id="IPR006094">
    <property type="entry name" value="Oxid_FAD_bind_N"/>
</dbReference>
<dbReference type="InterPro" id="IPR016166">
    <property type="entry name" value="FAD-bd_PCMH"/>
</dbReference>
<evidence type="ECO:0000313" key="22">
    <source>
        <dbReference type="EMBL" id="MDC8832205.1"/>
    </source>
</evidence>
<keyword evidence="23" id="KW-1185">Reference proteome</keyword>
<dbReference type="GO" id="GO:0008762">
    <property type="term" value="F:UDP-N-acetylmuramate dehydrogenase activity"/>
    <property type="evidence" value="ECO:0007669"/>
    <property type="project" value="UniProtKB-EC"/>
</dbReference>
<evidence type="ECO:0000256" key="14">
    <source>
        <dbReference type="ARBA" id="ARBA00022984"/>
    </source>
</evidence>
<comment type="subcellular location">
    <subcellularLocation>
        <location evidence="3 20">Cytoplasm</location>
    </subcellularLocation>
</comment>
<dbReference type="HAMAP" id="MF_00037">
    <property type="entry name" value="MurB"/>
    <property type="match status" value="1"/>
</dbReference>
<keyword evidence="16 20" id="KW-0131">Cell cycle</keyword>
<dbReference type="Pfam" id="PF01565">
    <property type="entry name" value="FAD_binding_4"/>
    <property type="match status" value="1"/>
</dbReference>
<dbReference type="Pfam" id="PF02873">
    <property type="entry name" value="MurB_C"/>
    <property type="match status" value="1"/>
</dbReference>
<evidence type="ECO:0000313" key="23">
    <source>
        <dbReference type="Proteomes" id="UP001218788"/>
    </source>
</evidence>
<evidence type="ECO:0000256" key="10">
    <source>
        <dbReference type="ARBA" id="ARBA00022630"/>
    </source>
</evidence>
<keyword evidence="9 20" id="KW-0132">Cell division</keyword>
<keyword evidence="14 20" id="KW-0573">Peptidoglycan synthesis</keyword>
<protein>
    <recommendedName>
        <fullName evidence="7 20">UDP-N-acetylenolpyruvoylglucosamine reductase</fullName>
        <ecNumber evidence="6 20">1.3.1.98</ecNumber>
    </recommendedName>
    <alternativeName>
        <fullName evidence="18 20">UDP-N-acetylmuramate dehydrogenase</fullName>
    </alternativeName>
</protein>
<feature type="active site" evidence="20">
    <location>
        <position position="322"/>
    </location>
</feature>
<organism evidence="22 23">
    <name type="scientific">Alteromonas gilva</name>
    <dbReference type="NCBI Taxonomy" id="2987522"/>
    <lineage>
        <taxon>Bacteria</taxon>
        <taxon>Pseudomonadati</taxon>
        <taxon>Pseudomonadota</taxon>
        <taxon>Gammaproteobacteria</taxon>
        <taxon>Alteromonadales</taxon>
        <taxon>Alteromonadaceae</taxon>
        <taxon>Alteromonas/Salinimonas group</taxon>
        <taxon>Alteromonas</taxon>
    </lineage>
</organism>
<dbReference type="PANTHER" id="PTHR21071">
    <property type="entry name" value="UDP-N-ACETYLENOLPYRUVOYLGLUCOSAMINE REDUCTASE"/>
    <property type="match status" value="1"/>
</dbReference>
<comment type="caution">
    <text evidence="22">The sequence shown here is derived from an EMBL/GenBank/DDBJ whole genome shotgun (WGS) entry which is preliminary data.</text>
</comment>
<evidence type="ECO:0000256" key="20">
    <source>
        <dbReference type="HAMAP-Rule" id="MF_00037"/>
    </source>
</evidence>
<dbReference type="InterPro" id="IPR003170">
    <property type="entry name" value="MurB"/>
</dbReference>
<evidence type="ECO:0000256" key="18">
    <source>
        <dbReference type="ARBA" id="ARBA00031026"/>
    </source>
</evidence>
<dbReference type="RefSeq" id="WP_273642001.1">
    <property type="nucleotide sequence ID" value="NZ_JAQQXP010000002.1"/>
</dbReference>
<dbReference type="InterPro" id="IPR016169">
    <property type="entry name" value="FAD-bd_PCMH_sub2"/>
</dbReference>
<dbReference type="SUPFAM" id="SSF56176">
    <property type="entry name" value="FAD-binding/transporter-associated domain-like"/>
    <property type="match status" value="1"/>
</dbReference>
<evidence type="ECO:0000256" key="1">
    <source>
        <dbReference type="ARBA" id="ARBA00001974"/>
    </source>
</evidence>
<evidence type="ECO:0000256" key="7">
    <source>
        <dbReference type="ARBA" id="ARBA00015188"/>
    </source>
</evidence>
<sequence>MPDLSQRHTFGIASQCRTLYEFSSVQQLLELYPQLSPCYVMGEGSNTIFVEDFDGQVLINRITGVTATPMTIAGQSGIHLSVGAGENWHALVQYTVEQGWGGLENLALIPGSVGAAPIQNIGAYGLEVGERILDVEVVDVSSGRLFKLTKDECEFAYRDSIFKRDKARNWVVVKVDFWLPDDVTPIATYAELAALSNPDAAEIYHQVIAIRQRKLPDPKQLGNAGSFFKNPTITRRDYQNLQASYPGIPGFIVSADAVKVPAAWLIDNAGLKGVCIGGACSYQQQPLVLVNQGEATGEAVIALAKKIIATVKSQFGVTLAPEVRLIGKQGRIVL</sequence>
<dbReference type="PROSITE" id="PS51387">
    <property type="entry name" value="FAD_PCMH"/>
    <property type="match status" value="1"/>
</dbReference>
<evidence type="ECO:0000256" key="3">
    <source>
        <dbReference type="ARBA" id="ARBA00004496"/>
    </source>
</evidence>
<comment type="pathway">
    <text evidence="4 20">Cell wall biogenesis; peptidoglycan biosynthesis.</text>
</comment>
<keyword evidence="15 20" id="KW-0560">Oxidoreductase</keyword>
<dbReference type="EMBL" id="JAQQXP010000002">
    <property type="protein sequence ID" value="MDC8832205.1"/>
    <property type="molecule type" value="Genomic_DNA"/>
</dbReference>
<feature type="domain" description="FAD-binding PCMH-type" evidence="21">
    <location>
        <begin position="12"/>
        <end position="182"/>
    </location>
</feature>
<comment type="function">
    <text evidence="2 20">Cell wall formation.</text>
</comment>
<evidence type="ECO:0000256" key="8">
    <source>
        <dbReference type="ARBA" id="ARBA00022490"/>
    </source>
</evidence>
<evidence type="ECO:0000256" key="2">
    <source>
        <dbReference type="ARBA" id="ARBA00003921"/>
    </source>
</evidence>
<feature type="active site" evidence="20">
    <location>
        <position position="158"/>
    </location>
</feature>
<proteinExistence type="inferred from homology"/>
<dbReference type="SUPFAM" id="SSF56194">
    <property type="entry name" value="Uridine diphospho-N-Acetylenolpyruvylglucosamine reductase, MurB, C-terminal domain"/>
    <property type="match status" value="1"/>
</dbReference>
<dbReference type="Gene3D" id="3.30.465.10">
    <property type="match status" value="1"/>
</dbReference>
<comment type="cofactor">
    <cofactor evidence="1 20">
        <name>FAD</name>
        <dbReference type="ChEBI" id="CHEBI:57692"/>
    </cofactor>
</comment>
<evidence type="ECO:0000256" key="13">
    <source>
        <dbReference type="ARBA" id="ARBA00022960"/>
    </source>
</evidence>
<dbReference type="InterPro" id="IPR036318">
    <property type="entry name" value="FAD-bd_PCMH-like_sf"/>
</dbReference>
<evidence type="ECO:0000256" key="17">
    <source>
        <dbReference type="ARBA" id="ARBA00023316"/>
    </source>
</evidence>
<comment type="similarity">
    <text evidence="5 20">Belongs to the MurB family.</text>
</comment>
<dbReference type="NCBIfam" id="TIGR00179">
    <property type="entry name" value="murB"/>
    <property type="match status" value="1"/>
</dbReference>
<dbReference type="InterPro" id="IPR011601">
    <property type="entry name" value="MurB_C"/>
</dbReference>
<reference evidence="22 23" key="1">
    <citation type="submission" date="2022-10" db="EMBL/GenBank/DDBJ databases">
        <title>Alteromonas sp. chi3 Genome sequencing.</title>
        <authorList>
            <person name="Park S."/>
        </authorList>
    </citation>
    <scope>NUCLEOTIDE SEQUENCE [LARGE SCALE GENOMIC DNA]</scope>
    <source>
        <strain evidence="23">chi3</strain>
    </source>
</reference>
<accession>A0ABT5L589</accession>
<keyword evidence="11 20" id="KW-0274">FAD</keyword>
<keyword evidence="8 20" id="KW-0963">Cytoplasm</keyword>